<sequence length="592" mass="67650">MRETAEEKVLARLKSLEDTQKTTITTQALADSLGIKRNSASHYLNNLLEAGKVTKISGKPVKWISEIRDGISNDNPFEAFIGSNSSLVNEIQQCQAAVEYPPKGLPIIINGKSGVGKSYLAGLIHDYCLKKELLMPQAPFVVLNCADYANNPELLSATLFGYKKGSFTGADQDRAGLINDADGGILFLDEVHRLSYENQEKLFLLMDQGIYRPLGDKGELKRADLRFIFATTENNDEVLLDTFRRRIPVSISLPDFNQRPFEERLNLIQRFYQNEVVSLKKDILIISDVLDFLAFSKYKGNIGRLKNLIKISCANAWHENKNEKQLVIKREYFPTITDTSPQEKYIFDDLLISYSRNPNQSEKVILPYSRELIESFWEDIQFFNTNGFNQHIFSLLSTKINKIVKQMGQELNETLQKTDISIRNNRNFFGQLDKLEKQTGVKFSKEEQFIFLSIYQYLQEMKPLDEALIKNAQETVHQYLKKENYLAKKIIQNLASFKPANESCLEVFYSFVLKNYWQTKVQVPALIVTHGSSTASSMAAVVNYLTGDFVFEAIDMPIESSVPEIVRSVRQFVNEVDTTNGFILLVDKEFLR</sequence>
<comment type="caution">
    <text evidence="5">The sequence shown here is derived from an EMBL/GenBank/DDBJ whole genome shotgun (WGS) entry which is preliminary data.</text>
</comment>
<evidence type="ECO:0000259" key="3">
    <source>
        <dbReference type="PROSITE" id="PS50045"/>
    </source>
</evidence>
<dbReference type="RefSeq" id="WP_218324799.1">
    <property type="nucleotide sequence ID" value="NZ_JAHUZB010000001.1"/>
</dbReference>
<dbReference type="Pfam" id="PF00158">
    <property type="entry name" value="Sigma54_activat"/>
    <property type="match status" value="1"/>
</dbReference>
<reference evidence="5 6" key="1">
    <citation type="submission" date="2021-06" db="EMBL/GenBank/DDBJ databases">
        <title>Enterococcus alishanensis sp. nov., a novel lactic acid bacterium isolated from fresh coffee beans.</title>
        <authorList>
            <person name="Chen Y.-S."/>
        </authorList>
    </citation>
    <scope>NUCLEOTIDE SEQUENCE [LARGE SCALE GENOMIC DNA]</scope>
    <source>
        <strain evidence="5 6">ALS3</strain>
    </source>
</reference>
<dbReference type="InterPro" id="IPR002078">
    <property type="entry name" value="Sigma_54_int"/>
</dbReference>
<evidence type="ECO:0000259" key="4">
    <source>
        <dbReference type="PROSITE" id="PS51096"/>
    </source>
</evidence>
<keyword evidence="1" id="KW-0547">Nucleotide-binding</keyword>
<dbReference type="SMART" id="SM00382">
    <property type="entry name" value="AAA"/>
    <property type="match status" value="1"/>
</dbReference>
<dbReference type="PROSITE" id="PS00676">
    <property type="entry name" value="SIGMA54_INTERACT_2"/>
    <property type="match status" value="1"/>
</dbReference>
<dbReference type="PROSITE" id="PS50045">
    <property type="entry name" value="SIGMA54_INTERACT_4"/>
    <property type="match status" value="1"/>
</dbReference>
<evidence type="ECO:0000313" key="5">
    <source>
        <dbReference type="EMBL" id="MBV7389755.1"/>
    </source>
</evidence>
<feature type="domain" description="PTS EIIA type-4" evidence="4">
    <location>
        <begin position="522"/>
        <end position="592"/>
    </location>
</feature>
<dbReference type="Proteomes" id="UP000774130">
    <property type="component" value="Unassembled WGS sequence"/>
</dbReference>
<evidence type="ECO:0000256" key="1">
    <source>
        <dbReference type="ARBA" id="ARBA00022741"/>
    </source>
</evidence>
<dbReference type="PROSITE" id="PS51096">
    <property type="entry name" value="PTS_EIIA_TYPE_4"/>
    <property type="match status" value="1"/>
</dbReference>
<accession>A0ABS6TA46</accession>
<keyword evidence="6" id="KW-1185">Reference proteome</keyword>
<dbReference type="PANTHER" id="PTHR32071">
    <property type="entry name" value="TRANSCRIPTIONAL REGULATORY PROTEIN"/>
    <property type="match status" value="1"/>
</dbReference>
<protein>
    <submittedName>
        <fullName evidence="5">Sigma 54-interacting transcriptional regulator</fullName>
    </submittedName>
</protein>
<proteinExistence type="predicted"/>
<name>A0ABS6TA46_9ENTE</name>
<dbReference type="PANTHER" id="PTHR32071:SF38">
    <property type="entry name" value="PSP OPERON TRANSCRIPTIONAL ACTIVATOR"/>
    <property type="match status" value="1"/>
</dbReference>
<feature type="domain" description="Sigma-54 factor interaction" evidence="3">
    <location>
        <begin position="80"/>
        <end position="314"/>
    </location>
</feature>
<dbReference type="InterPro" id="IPR003593">
    <property type="entry name" value="AAA+_ATPase"/>
</dbReference>
<gene>
    <name evidence="5" type="ORF">KUA55_03620</name>
</gene>
<dbReference type="InterPro" id="IPR004701">
    <property type="entry name" value="PTS_EIIA_man-typ"/>
</dbReference>
<dbReference type="InterPro" id="IPR025943">
    <property type="entry name" value="Sigma_54_int_dom_ATP-bd_2"/>
</dbReference>
<dbReference type="EMBL" id="JAHUZB010000001">
    <property type="protein sequence ID" value="MBV7389755.1"/>
    <property type="molecule type" value="Genomic_DNA"/>
</dbReference>
<evidence type="ECO:0000313" key="6">
    <source>
        <dbReference type="Proteomes" id="UP000774130"/>
    </source>
</evidence>
<keyword evidence="2" id="KW-0067">ATP-binding</keyword>
<evidence type="ECO:0000256" key="2">
    <source>
        <dbReference type="ARBA" id="ARBA00022840"/>
    </source>
</evidence>
<organism evidence="5 6">
    <name type="scientific">Enterococcus alishanensis</name>
    <dbReference type="NCBI Taxonomy" id="1303817"/>
    <lineage>
        <taxon>Bacteria</taxon>
        <taxon>Bacillati</taxon>
        <taxon>Bacillota</taxon>
        <taxon>Bacilli</taxon>
        <taxon>Lactobacillales</taxon>
        <taxon>Enterococcaceae</taxon>
        <taxon>Enterococcus</taxon>
    </lineage>
</organism>
<dbReference type="CDD" id="cd00009">
    <property type="entry name" value="AAA"/>
    <property type="match status" value="1"/>
</dbReference>